<feature type="region of interest" description="Disordered" evidence="2">
    <location>
        <begin position="1"/>
        <end position="34"/>
    </location>
</feature>
<dbReference type="EMBL" id="LZPO01039219">
    <property type="protein sequence ID" value="OBS75296.1"/>
    <property type="molecule type" value="Genomic_DNA"/>
</dbReference>
<dbReference type="InterPro" id="IPR051937">
    <property type="entry name" value="R3H_domain_containing"/>
</dbReference>
<sequence length="91" mass="10940">GRKDVSEKEDKDKSKEKIPRKMLSRDSSEEYTDPTGIDLHEFLVNTLKKNPRDRMMLLKLEQEILKFISDNNNQFKKFPQMTSYHQMLLHR</sequence>
<comment type="caution">
    <text evidence="4">The sequence shown here is derived from an EMBL/GenBank/DDBJ whole genome shotgun (WGS) entry which is preliminary data.</text>
</comment>
<dbReference type="PANTHER" id="PTHR15672">
    <property type="entry name" value="CAMP-REGULATED PHOSPHOPROTEIN 21 RELATED R3H DOMAIN CONTAINING PROTEIN"/>
    <property type="match status" value="1"/>
</dbReference>
<feature type="non-terminal residue" evidence="4">
    <location>
        <position position="1"/>
    </location>
</feature>
<dbReference type="Proteomes" id="UP000092124">
    <property type="component" value="Unassembled WGS sequence"/>
</dbReference>
<feature type="domain" description="R3H" evidence="3">
    <location>
        <begin position="54"/>
        <end position="91"/>
    </location>
</feature>
<dbReference type="GO" id="GO:0003676">
    <property type="term" value="F:nucleic acid binding"/>
    <property type="evidence" value="ECO:0007669"/>
    <property type="project" value="UniProtKB-UniRule"/>
</dbReference>
<organism evidence="4 5">
    <name type="scientific">Neotoma lepida</name>
    <name type="common">Desert woodrat</name>
    <dbReference type="NCBI Taxonomy" id="56216"/>
    <lineage>
        <taxon>Eukaryota</taxon>
        <taxon>Metazoa</taxon>
        <taxon>Chordata</taxon>
        <taxon>Craniata</taxon>
        <taxon>Vertebrata</taxon>
        <taxon>Euteleostomi</taxon>
        <taxon>Mammalia</taxon>
        <taxon>Eutheria</taxon>
        <taxon>Euarchontoglires</taxon>
        <taxon>Glires</taxon>
        <taxon>Rodentia</taxon>
        <taxon>Myomorpha</taxon>
        <taxon>Muroidea</taxon>
        <taxon>Cricetidae</taxon>
        <taxon>Neotominae</taxon>
        <taxon>Neotoma</taxon>
    </lineage>
</organism>
<dbReference type="InterPro" id="IPR001374">
    <property type="entry name" value="R3H_dom"/>
</dbReference>
<dbReference type="OrthoDB" id="278430at2759"/>
<dbReference type="AlphaFoldDB" id="A0A1A6HAI3"/>
<reference evidence="4 5" key="1">
    <citation type="submission" date="2016-06" db="EMBL/GenBank/DDBJ databases">
        <title>The Draft Genome Sequence and Annotation of the Desert Woodrat Neotoma lepida.</title>
        <authorList>
            <person name="Campbell M."/>
            <person name="Oakeson K.F."/>
            <person name="Yandell M."/>
            <person name="Halpert J.R."/>
            <person name="Dearing D."/>
        </authorList>
    </citation>
    <scope>NUCLEOTIDE SEQUENCE [LARGE SCALE GENOMIC DNA]</scope>
    <source>
        <strain evidence="4">417</strain>
        <tissue evidence="4">Liver</tissue>
    </source>
</reference>
<evidence type="ECO:0000256" key="2">
    <source>
        <dbReference type="SAM" id="MobiDB-lite"/>
    </source>
</evidence>
<evidence type="ECO:0000313" key="5">
    <source>
        <dbReference type="Proteomes" id="UP000092124"/>
    </source>
</evidence>
<protein>
    <recommendedName>
        <fullName evidence="3">R3H domain-containing protein</fullName>
    </recommendedName>
</protein>
<dbReference type="SUPFAM" id="SSF82708">
    <property type="entry name" value="R3H domain"/>
    <property type="match status" value="1"/>
</dbReference>
<evidence type="ECO:0000259" key="3">
    <source>
        <dbReference type="PROSITE" id="PS51061"/>
    </source>
</evidence>
<proteinExistence type="predicted"/>
<keyword evidence="1" id="KW-0597">Phosphoprotein</keyword>
<evidence type="ECO:0000313" key="4">
    <source>
        <dbReference type="EMBL" id="OBS75296.1"/>
    </source>
</evidence>
<dbReference type="CDD" id="cd02642">
    <property type="entry name" value="R3H_encore_like"/>
    <property type="match status" value="1"/>
</dbReference>
<evidence type="ECO:0000256" key="1">
    <source>
        <dbReference type="ARBA" id="ARBA00022553"/>
    </source>
</evidence>
<keyword evidence="5" id="KW-1185">Reference proteome</keyword>
<accession>A0A1A6HAI3</accession>
<dbReference type="Gene3D" id="3.30.1370.50">
    <property type="entry name" value="R3H-like domain"/>
    <property type="match status" value="1"/>
</dbReference>
<dbReference type="PANTHER" id="PTHR15672:SF13">
    <property type="entry name" value="R3H DOMAIN-CONTAINING PROTEIN 2"/>
    <property type="match status" value="1"/>
</dbReference>
<feature type="compositionally biased region" description="Basic and acidic residues" evidence="2">
    <location>
        <begin position="1"/>
        <end position="28"/>
    </location>
</feature>
<dbReference type="PROSITE" id="PS51061">
    <property type="entry name" value="R3H"/>
    <property type="match status" value="1"/>
</dbReference>
<name>A0A1A6HAI3_NEOLE</name>
<dbReference type="STRING" id="56216.A0A1A6HAI3"/>
<dbReference type="InterPro" id="IPR036867">
    <property type="entry name" value="R3H_dom_sf"/>
</dbReference>
<gene>
    <name evidence="4" type="ORF">A6R68_14166</name>
</gene>